<dbReference type="SUPFAM" id="SSF50998">
    <property type="entry name" value="Quinoprotein alcohol dehydrogenase-like"/>
    <property type="match status" value="1"/>
</dbReference>
<dbReference type="InterPro" id="IPR015943">
    <property type="entry name" value="WD40/YVTN_repeat-like_dom_sf"/>
</dbReference>
<dbReference type="PANTHER" id="PTHR34512">
    <property type="entry name" value="CELL SURFACE PROTEIN"/>
    <property type="match status" value="1"/>
</dbReference>
<dbReference type="Proteomes" id="UP000238157">
    <property type="component" value="Unassembled WGS sequence"/>
</dbReference>
<dbReference type="AlphaFoldDB" id="A0A2T0WD67"/>
<dbReference type="Gene3D" id="2.130.10.10">
    <property type="entry name" value="YVTN repeat-like/Quinoprotein amine dehydrogenase"/>
    <property type="match status" value="1"/>
</dbReference>
<dbReference type="RefSeq" id="WP_106135473.1">
    <property type="nucleotide sequence ID" value="NZ_PVTR01000018.1"/>
</dbReference>
<dbReference type="Pfam" id="PF13360">
    <property type="entry name" value="PQQ_2"/>
    <property type="match status" value="1"/>
</dbReference>
<evidence type="ECO:0000259" key="1">
    <source>
        <dbReference type="Pfam" id="PF13360"/>
    </source>
</evidence>
<dbReference type="EMBL" id="PVTR01000018">
    <property type="protein sequence ID" value="PRY84653.1"/>
    <property type="molecule type" value="Genomic_DNA"/>
</dbReference>
<accession>A0A2T0WD67</accession>
<proteinExistence type="predicted"/>
<dbReference type="InterPro" id="IPR011047">
    <property type="entry name" value="Quinoprotein_ADH-like_sf"/>
</dbReference>
<keyword evidence="3" id="KW-1185">Reference proteome</keyword>
<comment type="caution">
    <text evidence="2">The sequence shown here is derived from an EMBL/GenBank/DDBJ whole genome shotgun (WGS) entry which is preliminary data.</text>
</comment>
<evidence type="ECO:0000313" key="3">
    <source>
        <dbReference type="Proteomes" id="UP000238157"/>
    </source>
</evidence>
<evidence type="ECO:0000313" key="2">
    <source>
        <dbReference type="EMBL" id="PRY84653.1"/>
    </source>
</evidence>
<organism evidence="2 3">
    <name type="scientific">Mongoliibacter ruber</name>
    <dbReference type="NCBI Taxonomy" id="1750599"/>
    <lineage>
        <taxon>Bacteria</taxon>
        <taxon>Pseudomonadati</taxon>
        <taxon>Bacteroidota</taxon>
        <taxon>Cytophagia</taxon>
        <taxon>Cytophagales</taxon>
        <taxon>Cyclobacteriaceae</taxon>
        <taxon>Mongoliibacter</taxon>
    </lineage>
</organism>
<gene>
    <name evidence="2" type="ORF">CLW00_11836</name>
</gene>
<dbReference type="InterPro" id="IPR002372">
    <property type="entry name" value="PQQ_rpt_dom"/>
</dbReference>
<sequence length="633" mass="71371">MIQLKALPEYNNYLNFRKVFRTELKESSLGLLFSFFGSQQKKAFGVIVLGFLLIFCGNQLFAQSEPDWIISSDFTPKYTSFSNDGKYIVLENEDKYEVWNLESREQVLQGDYRNKVGRSIPGVGITEGSAFLLFEEEEIFLQFDYTLSFTTATAFDLTNGEEKWVKNDLDIGISTVESIYQILTNAQRLRQDEETLSEATFSAATGMNTISKKNNIPVSYVGHDERLKKLITYLPEKNAIAVNGKEGLQLLEIKTGEVLWQQAELKGGLGEVFYEPNNDVIIAIRVSQTELQNIAGRPEVQALNAQNGDLVWTLKYSGDFIPGTAFVRNDVLLLPYFGLTLIDIKSGEEMDSDVKEGMERHRRMYRNMSVLGAGGEEGNTLGDNSSYPLVDENGIIHYVVGMQGGKHIDPDGSRKSYLQIDFNTGEIFLQEDKIARQNNRVIQEELTDEFLYLKMTNGLSGSYIVALDRKTGQIAFETEKVSNRLGTDFDPFLFDGDKIVDASSKGIHTYDAKSGENISTINYKDFEVGRLKNQIAFDHGLILIGTKGVAITDNEGNVQTTFDEVEKITDLRLTANEIWMVEENRFFRVGTAPIEVLEEVKFEKNENVFFSSNGSYLVRVGASGRELNIYQME</sequence>
<reference evidence="2 3" key="1">
    <citation type="submission" date="2018-03" db="EMBL/GenBank/DDBJ databases">
        <title>Genomic Encyclopedia of Archaeal and Bacterial Type Strains, Phase II (KMG-II): from individual species to whole genera.</title>
        <authorList>
            <person name="Goeker M."/>
        </authorList>
    </citation>
    <scope>NUCLEOTIDE SEQUENCE [LARGE SCALE GENOMIC DNA]</scope>
    <source>
        <strain evidence="2 3">DSM 27929</strain>
    </source>
</reference>
<dbReference type="OrthoDB" id="7012117at2"/>
<dbReference type="PANTHER" id="PTHR34512:SF30">
    <property type="entry name" value="OUTER MEMBRANE PROTEIN ASSEMBLY FACTOR BAMB"/>
    <property type="match status" value="1"/>
</dbReference>
<name>A0A2T0WD67_9BACT</name>
<feature type="domain" description="Pyrrolo-quinoline quinone repeat" evidence="1">
    <location>
        <begin position="227"/>
        <end position="476"/>
    </location>
</feature>
<protein>
    <submittedName>
        <fullName evidence="2">Putative pyrroloquinoline-quinone binding quinoprotein</fullName>
    </submittedName>
</protein>